<dbReference type="GeneID" id="95322926"/>
<sequence length="83" mass="9008">MTDAAAPVHRSSIASCTNPVLCSRLRGSVDALTFRLRHEDLPIALPWERIVALQLAVEGGDGRLAERALRSMPLRPDLDHAPG</sequence>
<protein>
    <submittedName>
        <fullName evidence="1">Uncharacterized protein</fullName>
    </submittedName>
</protein>
<evidence type="ECO:0000313" key="2">
    <source>
        <dbReference type="Proteomes" id="UP001652264"/>
    </source>
</evidence>
<keyword evidence="2" id="KW-1185">Reference proteome</keyword>
<dbReference type="Proteomes" id="UP001652264">
    <property type="component" value="Unassembled WGS sequence"/>
</dbReference>
<gene>
    <name evidence="1" type="ORF">NYQ28_11340</name>
</gene>
<dbReference type="RefSeq" id="WP_141860164.1">
    <property type="nucleotide sequence ID" value="NZ_BMNV01000007.1"/>
</dbReference>
<proteinExistence type="predicted"/>
<comment type="caution">
    <text evidence="1">The sequence shown here is derived from an EMBL/GenBank/DDBJ whole genome shotgun (WGS) entry which is preliminary data.</text>
</comment>
<evidence type="ECO:0000313" key="1">
    <source>
        <dbReference type="EMBL" id="MCS6523160.1"/>
    </source>
</evidence>
<name>A0ABT2HIT9_9MICO</name>
<organism evidence="1 2">
    <name type="scientific">Curtobacterium citreum</name>
    <dbReference type="NCBI Taxonomy" id="2036"/>
    <lineage>
        <taxon>Bacteria</taxon>
        <taxon>Bacillati</taxon>
        <taxon>Actinomycetota</taxon>
        <taxon>Actinomycetes</taxon>
        <taxon>Micrococcales</taxon>
        <taxon>Microbacteriaceae</taxon>
        <taxon>Curtobacterium</taxon>
    </lineage>
</organism>
<accession>A0ABT2HIT9</accession>
<dbReference type="EMBL" id="JANVAD010000005">
    <property type="protein sequence ID" value="MCS6523160.1"/>
    <property type="molecule type" value="Genomic_DNA"/>
</dbReference>
<reference evidence="1 2" key="1">
    <citation type="submission" date="2022-08" db="EMBL/GenBank/DDBJ databases">
        <title>Taxonomy of Curtobacterium flaccumfaciens.</title>
        <authorList>
            <person name="Osdaghi E."/>
            <person name="Taghavi S.M."/>
            <person name="Hamidizade M."/>
            <person name="Abachi H."/>
            <person name="Fazliarab A."/>
            <person name="Baeyen S."/>
            <person name="Portier P."/>
            <person name="Van Vaerenbergh J."/>
            <person name="Jacques M.-A."/>
        </authorList>
    </citation>
    <scope>NUCLEOTIDE SEQUENCE [LARGE SCALE GENOMIC DNA]</scope>
    <source>
        <strain evidence="1 2">LMG8786T</strain>
    </source>
</reference>